<comment type="caution">
    <text evidence="1">The sequence shown here is derived from an EMBL/GenBank/DDBJ whole genome shotgun (WGS) entry which is preliminary data.</text>
</comment>
<reference evidence="1" key="1">
    <citation type="submission" date="2021-02" db="EMBL/GenBank/DDBJ databases">
        <authorList>
            <person name="Nowell W R."/>
        </authorList>
    </citation>
    <scope>NUCLEOTIDE SEQUENCE</scope>
    <source>
        <strain evidence="1">Ploen Becks lab</strain>
    </source>
</reference>
<keyword evidence="2" id="KW-1185">Reference proteome</keyword>
<organism evidence="1 2">
    <name type="scientific">Brachionus calyciflorus</name>
    <dbReference type="NCBI Taxonomy" id="104777"/>
    <lineage>
        <taxon>Eukaryota</taxon>
        <taxon>Metazoa</taxon>
        <taxon>Spiralia</taxon>
        <taxon>Gnathifera</taxon>
        <taxon>Rotifera</taxon>
        <taxon>Eurotatoria</taxon>
        <taxon>Monogononta</taxon>
        <taxon>Pseudotrocha</taxon>
        <taxon>Ploima</taxon>
        <taxon>Brachionidae</taxon>
        <taxon>Brachionus</taxon>
    </lineage>
</organism>
<accession>A0A814K0C7</accession>
<dbReference type="EMBL" id="CAJNOC010005212">
    <property type="protein sequence ID" value="CAF1045760.1"/>
    <property type="molecule type" value="Genomic_DNA"/>
</dbReference>
<proteinExistence type="predicted"/>
<gene>
    <name evidence="1" type="ORF">OXX778_LOCUS18576</name>
</gene>
<sequence length="210" mass="24407">MLKFKSSDISSFSKSTNKNKVYACMAQIAELPPQIRSSSRNIISCFFFIGFNACFDFFFKNYMEELYDILKEKKQIDIETDLYSIELAAFFSDSPARAKALNIVQFNGEFGCLHCFHPGENILSKGNKRIFTNDNYQIKSNEAYLELVEEAEKLNFPFLGVKKRCILSDFLMIPNQIILDYLHLTFEGVVKRLINIWFEKFLGKKLNFSL</sequence>
<dbReference type="Proteomes" id="UP000663879">
    <property type="component" value="Unassembled WGS sequence"/>
</dbReference>
<dbReference type="AlphaFoldDB" id="A0A814K0C7"/>
<evidence type="ECO:0000313" key="1">
    <source>
        <dbReference type="EMBL" id="CAF1045760.1"/>
    </source>
</evidence>
<evidence type="ECO:0000313" key="2">
    <source>
        <dbReference type="Proteomes" id="UP000663879"/>
    </source>
</evidence>
<protein>
    <submittedName>
        <fullName evidence="1">Uncharacterized protein</fullName>
    </submittedName>
</protein>
<name>A0A814K0C7_9BILA</name>
<dbReference type="OrthoDB" id="3263820at2759"/>